<dbReference type="InterPro" id="IPR000182">
    <property type="entry name" value="GNAT_dom"/>
</dbReference>
<protein>
    <recommendedName>
        <fullName evidence="1">N-acetyltransferase domain-containing protein</fullName>
    </recommendedName>
</protein>
<dbReference type="PATRIC" id="fig|81408.3.peg.2983"/>
<dbReference type="Pfam" id="PF13508">
    <property type="entry name" value="Acetyltransf_7"/>
    <property type="match status" value="1"/>
</dbReference>
<evidence type="ECO:0000313" key="2">
    <source>
        <dbReference type="EMBL" id="KYD16458.1"/>
    </source>
</evidence>
<dbReference type="CDD" id="cd04301">
    <property type="entry name" value="NAT_SF"/>
    <property type="match status" value="1"/>
</dbReference>
<feature type="domain" description="N-acetyltransferase" evidence="1">
    <location>
        <begin position="24"/>
        <end position="153"/>
    </location>
</feature>
<sequence length="155" mass="17727">MAKNTKGETNLLQIVQYKNGPFLLSTDPALVQIDRVCEFLARSYWANTRDRATIIKSLEHSLCFSLFHEQMQIGLARVITDGATFAYLCDVFIDEEFRGQGLGKWLVECVLQHPDIAAVRRILLVTKDAHGLYRQFGFQPPMQPERLMEKINPQA</sequence>
<organism evidence="2 3">
    <name type="scientific">Saccharococcus caldoxylosilyticus</name>
    <dbReference type="NCBI Taxonomy" id="81408"/>
    <lineage>
        <taxon>Bacteria</taxon>
        <taxon>Bacillati</taxon>
        <taxon>Bacillota</taxon>
        <taxon>Bacilli</taxon>
        <taxon>Bacillales</taxon>
        <taxon>Anoxybacillaceae</taxon>
        <taxon>Saccharococcus</taxon>
    </lineage>
</organism>
<dbReference type="AlphaFoldDB" id="A0A150LVX5"/>
<dbReference type="InterPro" id="IPR053144">
    <property type="entry name" value="Acetyltransferase_Butenolide"/>
</dbReference>
<comment type="caution">
    <text evidence="2">The sequence shown here is derived from an EMBL/GenBank/DDBJ whole genome shotgun (WGS) entry which is preliminary data.</text>
</comment>
<dbReference type="PROSITE" id="PS51186">
    <property type="entry name" value="GNAT"/>
    <property type="match status" value="1"/>
</dbReference>
<dbReference type="InterPro" id="IPR016181">
    <property type="entry name" value="Acyl_CoA_acyltransferase"/>
</dbReference>
<gene>
    <name evidence="2" type="ORF">B4119_1872</name>
</gene>
<dbReference type="PANTHER" id="PTHR43233:SF1">
    <property type="entry name" value="FAMILY N-ACETYLTRANSFERASE, PUTATIVE (AFU_ORTHOLOGUE AFUA_6G03350)-RELATED"/>
    <property type="match status" value="1"/>
</dbReference>
<dbReference type="GO" id="GO:0016747">
    <property type="term" value="F:acyltransferase activity, transferring groups other than amino-acyl groups"/>
    <property type="evidence" value="ECO:0007669"/>
    <property type="project" value="InterPro"/>
</dbReference>
<evidence type="ECO:0000313" key="3">
    <source>
        <dbReference type="Proteomes" id="UP000075455"/>
    </source>
</evidence>
<dbReference type="Gene3D" id="3.40.630.30">
    <property type="match status" value="1"/>
</dbReference>
<dbReference type="PANTHER" id="PTHR43233">
    <property type="entry name" value="FAMILY N-ACETYLTRANSFERASE, PUTATIVE (AFU_ORTHOLOGUE AFUA_6G03350)-RELATED"/>
    <property type="match status" value="1"/>
</dbReference>
<accession>A0A150LVX5</accession>
<dbReference type="eggNOG" id="COG0456">
    <property type="taxonomic scope" value="Bacteria"/>
</dbReference>
<evidence type="ECO:0000259" key="1">
    <source>
        <dbReference type="PROSITE" id="PS51186"/>
    </source>
</evidence>
<dbReference type="STRING" id="81408.B4119_1872"/>
<reference evidence="2 3" key="1">
    <citation type="submission" date="2016-01" db="EMBL/GenBank/DDBJ databases">
        <title>Draft Genome Sequences of Seven Thermophilic Sporeformers Isolated from Foods.</title>
        <authorList>
            <person name="Berendsen E.M."/>
            <person name="Wells-Bennik M.H."/>
            <person name="Krawcyk A.O."/>
            <person name="De Jong A."/>
            <person name="Holsappel S."/>
            <person name="Eijlander R.T."/>
            <person name="Kuipers O.P."/>
        </authorList>
    </citation>
    <scope>NUCLEOTIDE SEQUENCE [LARGE SCALE GENOMIC DNA]</scope>
    <source>
        <strain evidence="2 3">B4119</strain>
    </source>
</reference>
<name>A0A150LVX5_9BACL</name>
<dbReference type="EMBL" id="LQYS01000032">
    <property type="protein sequence ID" value="KYD16458.1"/>
    <property type="molecule type" value="Genomic_DNA"/>
</dbReference>
<proteinExistence type="predicted"/>
<dbReference type="SUPFAM" id="SSF55729">
    <property type="entry name" value="Acyl-CoA N-acyltransferases (Nat)"/>
    <property type="match status" value="1"/>
</dbReference>
<dbReference type="Proteomes" id="UP000075455">
    <property type="component" value="Unassembled WGS sequence"/>
</dbReference>